<gene>
    <name evidence="1" type="ORF">DAPPPG734_15970</name>
</gene>
<keyword evidence="1" id="KW-0808">Transferase</keyword>
<proteinExistence type="predicted"/>
<accession>A0AAN2FEI8</accession>
<dbReference type="SUPFAM" id="SSF53448">
    <property type="entry name" value="Nucleotide-diphospho-sugar transferases"/>
    <property type="match status" value="1"/>
</dbReference>
<dbReference type="InterPro" id="IPR021067">
    <property type="entry name" value="Glycosyltransferase"/>
</dbReference>
<dbReference type="PANTHER" id="PTHR34496">
    <property type="entry name" value="GLCNAC TRANSFERASE-RELATED"/>
    <property type="match status" value="1"/>
</dbReference>
<dbReference type="PANTHER" id="PTHR34496:SF10">
    <property type="entry name" value="GLCNAC TRANSFERASE"/>
    <property type="match status" value="1"/>
</dbReference>
<reference evidence="1" key="1">
    <citation type="submission" date="2022-05" db="EMBL/GenBank/DDBJ databases">
        <authorList>
            <person name="Pothier F. J."/>
        </authorList>
    </citation>
    <scope>NUCLEOTIDE SEQUENCE</scope>
    <source>
        <strain evidence="1">DAPP-PG734</strain>
    </source>
</reference>
<dbReference type="GO" id="GO:0016740">
    <property type="term" value="F:transferase activity"/>
    <property type="evidence" value="ECO:0007669"/>
    <property type="project" value="UniProtKB-KW"/>
</dbReference>
<organism evidence="1 2">
    <name type="scientific">Enterobacter agglomerans</name>
    <name type="common">Erwinia herbicola</name>
    <name type="synonym">Pantoea agglomerans</name>
    <dbReference type="NCBI Taxonomy" id="549"/>
    <lineage>
        <taxon>Bacteria</taxon>
        <taxon>Pseudomonadati</taxon>
        <taxon>Pseudomonadota</taxon>
        <taxon>Gammaproteobacteria</taxon>
        <taxon>Enterobacterales</taxon>
        <taxon>Erwiniaceae</taxon>
        <taxon>Pantoea</taxon>
        <taxon>Pantoea agglomerans group</taxon>
    </lineage>
</organism>
<dbReference type="Pfam" id="PF11397">
    <property type="entry name" value="GlcNAc"/>
    <property type="match status" value="2"/>
</dbReference>
<dbReference type="Gene3D" id="3.90.550.10">
    <property type="entry name" value="Spore Coat Polysaccharide Biosynthesis Protein SpsA, Chain A"/>
    <property type="match status" value="1"/>
</dbReference>
<evidence type="ECO:0000313" key="1">
    <source>
        <dbReference type="EMBL" id="CAH6321214.1"/>
    </source>
</evidence>
<dbReference type="AlphaFoldDB" id="A0AAN2FEI8"/>
<sequence length="449" mass="51935">MNQPATIFVSIASYRDPELLPTLRDMLRHAAYPENLHIAICWQDDKTSDFFESAGFVLQQRRIFNGQEIVTFLFNMARIDIIMVHYFISQGASWARSLAEALFENEQYFLQIDSHCRFIPDWDNEMITMLRMLQAQSPHPVISTYPPAYTPGNNEAGCKKSDVSRLIFREYDRQGIPMFSSTPFKASAPIRGSYLAGGFIFASGHFIKSVPNDPQIFFAGEEIGMAVRAFTHGYDVYHPHKPLLWHFYQREEHSKVWSDHSDEAKNQGNIDKTWWERDLTAKRRIRILLGLEAEPASTLAPYMLGKKRGLREFEYQAGICLHRGTALPEVLGDDKINYFAQSPANEMEWLERQYAWFSQTITLNVTDYIVDEHEISPVCLSVYNAQNRLLYKRMLQIDELETLRHKSTNGDILLNIQFKTASIITRPTIIRICPWSDISGWGKVLEKSW</sequence>
<dbReference type="InterPro" id="IPR029044">
    <property type="entry name" value="Nucleotide-diphossugar_trans"/>
</dbReference>
<name>A0AAN2FEI8_ENTAG</name>
<dbReference type="Proteomes" id="UP001158961">
    <property type="component" value="Chromosome"/>
</dbReference>
<dbReference type="EMBL" id="OW970315">
    <property type="protein sequence ID" value="CAH6321214.1"/>
    <property type="molecule type" value="Genomic_DNA"/>
</dbReference>
<evidence type="ECO:0000313" key="2">
    <source>
        <dbReference type="Proteomes" id="UP001158961"/>
    </source>
</evidence>
<protein>
    <submittedName>
        <fullName evidence="1">Glycosyl transferase</fullName>
    </submittedName>
</protein>